<name>A0AAV4CK30_9GAST</name>
<dbReference type="AlphaFoldDB" id="A0AAV4CK30"/>
<comment type="caution">
    <text evidence="2">The sequence shown here is derived from an EMBL/GenBank/DDBJ whole genome shotgun (WGS) entry which is preliminary data.</text>
</comment>
<accession>A0AAV4CK30</accession>
<keyword evidence="3" id="KW-1185">Reference proteome</keyword>
<protein>
    <submittedName>
        <fullName evidence="2">Uncharacterized protein</fullName>
    </submittedName>
</protein>
<dbReference type="EMBL" id="BLXT01006554">
    <property type="protein sequence ID" value="GFO32067.1"/>
    <property type="molecule type" value="Genomic_DNA"/>
</dbReference>
<evidence type="ECO:0000256" key="1">
    <source>
        <dbReference type="SAM" id="MobiDB-lite"/>
    </source>
</evidence>
<dbReference type="Proteomes" id="UP000735302">
    <property type="component" value="Unassembled WGS sequence"/>
</dbReference>
<reference evidence="2 3" key="1">
    <citation type="journal article" date="2021" name="Elife">
        <title>Chloroplast acquisition without the gene transfer in kleptoplastic sea slugs, Plakobranchus ocellatus.</title>
        <authorList>
            <person name="Maeda T."/>
            <person name="Takahashi S."/>
            <person name="Yoshida T."/>
            <person name="Shimamura S."/>
            <person name="Takaki Y."/>
            <person name="Nagai Y."/>
            <person name="Toyoda A."/>
            <person name="Suzuki Y."/>
            <person name="Arimoto A."/>
            <person name="Ishii H."/>
            <person name="Satoh N."/>
            <person name="Nishiyama T."/>
            <person name="Hasebe M."/>
            <person name="Maruyama T."/>
            <person name="Minagawa J."/>
            <person name="Obokata J."/>
            <person name="Shigenobu S."/>
        </authorList>
    </citation>
    <scope>NUCLEOTIDE SEQUENCE [LARGE SCALE GENOMIC DNA]</scope>
</reference>
<proteinExistence type="predicted"/>
<feature type="region of interest" description="Disordered" evidence="1">
    <location>
        <begin position="198"/>
        <end position="222"/>
    </location>
</feature>
<evidence type="ECO:0000313" key="3">
    <source>
        <dbReference type="Proteomes" id="UP000735302"/>
    </source>
</evidence>
<evidence type="ECO:0000313" key="2">
    <source>
        <dbReference type="EMBL" id="GFO32067.1"/>
    </source>
</evidence>
<gene>
    <name evidence="2" type="ORF">PoB_005857200</name>
</gene>
<sequence>MDQSVIHHPLEGLTQAARERNRPIVEGIRGILPGFGIGTTEASLQDGRLSPVVQMLLKSLRRSLPTVLGISGHSCFTFCPIQGFFATSDCGEGSGFLFLFCFVFFFGCHDEVFIFSSTAPHPPPSPTKGTRCAALQRCARAILELYSQQRVWDLYWEWDRPKPNYVGRRCPPVSGEGNRQRGMLMSVSHYCRAVTTSTPKIHPSPHTGRTSRQTRRPHCGVGLSIIPSTEGLRWIEIVDSRRRSRRDVSAGKEVEIEDKS</sequence>
<organism evidence="2 3">
    <name type="scientific">Plakobranchus ocellatus</name>
    <dbReference type="NCBI Taxonomy" id="259542"/>
    <lineage>
        <taxon>Eukaryota</taxon>
        <taxon>Metazoa</taxon>
        <taxon>Spiralia</taxon>
        <taxon>Lophotrochozoa</taxon>
        <taxon>Mollusca</taxon>
        <taxon>Gastropoda</taxon>
        <taxon>Heterobranchia</taxon>
        <taxon>Euthyneura</taxon>
        <taxon>Panpulmonata</taxon>
        <taxon>Sacoglossa</taxon>
        <taxon>Placobranchoidea</taxon>
        <taxon>Plakobranchidae</taxon>
        <taxon>Plakobranchus</taxon>
    </lineage>
</organism>